<dbReference type="GO" id="GO:0005506">
    <property type="term" value="F:iron ion binding"/>
    <property type="evidence" value="ECO:0007669"/>
    <property type="project" value="InterPro"/>
</dbReference>
<dbReference type="SUPFAM" id="SSF46626">
    <property type="entry name" value="Cytochrome c"/>
    <property type="match status" value="3"/>
</dbReference>
<evidence type="ECO:0000256" key="5">
    <source>
        <dbReference type="PIRSR" id="PIRSR000018-51"/>
    </source>
</evidence>
<feature type="domain" description="Cytochrome c" evidence="6">
    <location>
        <begin position="184"/>
        <end position="294"/>
    </location>
</feature>
<dbReference type="PANTHER" id="PTHR35008:SF4">
    <property type="entry name" value="BLL4482 PROTEIN"/>
    <property type="match status" value="1"/>
</dbReference>
<dbReference type="PANTHER" id="PTHR35008">
    <property type="entry name" value="BLL4482 PROTEIN-RELATED"/>
    <property type="match status" value="1"/>
</dbReference>
<dbReference type="Pfam" id="PF00034">
    <property type="entry name" value="Cytochrom_C"/>
    <property type="match status" value="2"/>
</dbReference>
<dbReference type="KEGG" id="melm:C7H73_11645"/>
<sequence length="421" mass="44688">MAASGWVLFLNRLDEAPLPALHAAAPASFEVVARGQYLARVGNCIGCHTARGGRDYAGGAGVQTPFGAIYAPNLTPHAGTGLGGWTAAEFWRAMHNGRSRDGRLLYPAFPYPNYTLVTREDSDALFAYLQSLEPVDNASPAHALRFPFNTQAALAVWRALFFRPAAPSERAVMAATPVDATQQARLNRGAYLVQGLGHCAACHTPRNAWGAPRARASLQGGMVAGQGWYAPALDMPSEAGLAGWDADDAAVLLATGVSARASVSGPMADVVFHSLQYWSEADMQAAVAWLQALPQRPPSASGDAARPSQAALQRGEQLYGRHCAECHGNQGEGRAQAFPALAGNRAVLLQDPTNLVRLVLQGGYAPATAGNPRPFGMPPFMQTLSDQETADVLSFIRNAWGNEAGKVDTMAVHRARERRGP</sequence>
<reference evidence="8" key="1">
    <citation type="submission" date="2018-03" db="EMBL/GenBank/DDBJ databases">
        <title>Genome sequencing of Melaminivora sp. strain SC2-7.</title>
        <authorList>
            <person name="Kim S.-J."/>
            <person name="Heo J."/>
            <person name="Ahn J.-H."/>
            <person name="Kwon S.-W."/>
        </authorList>
    </citation>
    <scope>NUCLEOTIDE SEQUENCE [LARGE SCALE GENOMIC DNA]</scope>
    <source>
        <strain evidence="8">SC2-7</strain>
    </source>
</reference>
<feature type="binding site" description="covalent" evidence="4">
    <location>
        <position position="44"/>
    </location>
    <ligand>
        <name>heme c</name>
        <dbReference type="ChEBI" id="CHEBI:61717"/>
        <label>1</label>
    </ligand>
</feature>
<feature type="domain" description="Cytochrome c" evidence="6">
    <location>
        <begin position="30"/>
        <end position="133"/>
    </location>
</feature>
<evidence type="ECO:0000256" key="1">
    <source>
        <dbReference type="ARBA" id="ARBA00022617"/>
    </source>
</evidence>
<dbReference type="GO" id="GO:0016614">
    <property type="term" value="F:oxidoreductase activity, acting on CH-OH group of donors"/>
    <property type="evidence" value="ECO:0007669"/>
    <property type="project" value="InterPro"/>
</dbReference>
<evidence type="ECO:0000313" key="8">
    <source>
        <dbReference type="Proteomes" id="UP000241829"/>
    </source>
</evidence>
<dbReference type="GO" id="GO:0020037">
    <property type="term" value="F:heme binding"/>
    <property type="evidence" value="ECO:0007669"/>
    <property type="project" value="InterPro"/>
</dbReference>
<dbReference type="Gene3D" id="1.10.760.10">
    <property type="entry name" value="Cytochrome c-like domain"/>
    <property type="match status" value="2"/>
</dbReference>
<dbReference type="InterPro" id="IPR014353">
    <property type="entry name" value="Membr-bd_ADH_cyt_c"/>
</dbReference>
<dbReference type="InterPro" id="IPR009056">
    <property type="entry name" value="Cyt_c-like_dom"/>
</dbReference>
<keyword evidence="1 4" id="KW-0349">Heme</keyword>
<keyword evidence="8" id="KW-1185">Reference proteome</keyword>
<dbReference type="GO" id="GO:0009055">
    <property type="term" value="F:electron transfer activity"/>
    <property type="evidence" value="ECO:0007669"/>
    <property type="project" value="InterPro"/>
</dbReference>
<protein>
    <submittedName>
        <fullName evidence="7">Alcohol dehydrogenase</fullName>
    </submittedName>
</protein>
<evidence type="ECO:0000259" key="6">
    <source>
        <dbReference type="PROSITE" id="PS51007"/>
    </source>
</evidence>
<keyword evidence="3 5" id="KW-0408">Iron</keyword>
<organism evidence="7 8">
    <name type="scientific">Pulveribacter suum</name>
    <dbReference type="NCBI Taxonomy" id="2116657"/>
    <lineage>
        <taxon>Bacteria</taxon>
        <taxon>Pseudomonadati</taxon>
        <taxon>Pseudomonadota</taxon>
        <taxon>Betaproteobacteria</taxon>
        <taxon>Burkholderiales</taxon>
        <taxon>Comamonadaceae</taxon>
        <taxon>Pulveribacter</taxon>
    </lineage>
</organism>
<feature type="binding site" description="covalent" evidence="4">
    <location>
        <position position="326"/>
    </location>
    <ligand>
        <name>heme c</name>
        <dbReference type="ChEBI" id="CHEBI:61717"/>
        <label>3</label>
    </ligand>
</feature>
<feature type="domain" description="Cytochrome c" evidence="6">
    <location>
        <begin position="310"/>
        <end position="400"/>
    </location>
</feature>
<dbReference type="EMBL" id="CP027792">
    <property type="protein sequence ID" value="AVP58250.1"/>
    <property type="molecule type" value="Genomic_DNA"/>
</dbReference>
<feature type="binding site" description="covalent" evidence="4">
    <location>
        <position position="202"/>
    </location>
    <ligand>
        <name>heme c</name>
        <dbReference type="ChEBI" id="CHEBI:61717"/>
        <label>2</label>
    </ligand>
</feature>
<dbReference type="PROSITE" id="PS51007">
    <property type="entry name" value="CYTC"/>
    <property type="match status" value="3"/>
</dbReference>
<dbReference type="InterPro" id="IPR036909">
    <property type="entry name" value="Cyt_c-like_dom_sf"/>
</dbReference>
<dbReference type="GO" id="GO:0016020">
    <property type="term" value="C:membrane"/>
    <property type="evidence" value="ECO:0007669"/>
    <property type="project" value="InterPro"/>
</dbReference>
<feature type="binding site" description="covalent" evidence="4">
    <location>
        <position position="323"/>
    </location>
    <ligand>
        <name>heme c</name>
        <dbReference type="ChEBI" id="CHEBI:61717"/>
        <label>3</label>
    </ligand>
</feature>
<feature type="binding site" description="axial binding residue" evidence="5">
    <location>
        <position position="48"/>
    </location>
    <ligand>
        <name>heme c</name>
        <dbReference type="ChEBI" id="CHEBI:61717"/>
        <label>1</label>
    </ligand>
    <ligandPart>
        <name>Fe</name>
        <dbReference type="ChEBI" id="CHEBI:18248"/>
    </ligandPart>
</feature>
<feature type="binding site" description="axial binding residue" evidence="5">
    <location>
        <position position="203"/>
    </location>
    <ligand>
        <name>heme c</name>
        <dbReference type="ChEBI" id="CHEBI:61717"/>
        <label>2</label>
    </ligand>
    <ligandPart>
        <name>Fe</name>
        <dbReference type="ChEBI" id="CHEBI:18248"/>
    </ligandPart>
</feature>
<name>A0A2P1NMG9_9BURK</name>
<accession>A0A2P1NMG9</accession>
<gene>
    <name evidence="7" type="ORF">C7H73_11645</name>
</gene>
<evidence type="ECO:0000313" key="7">
    <source>
        <dbReference type="EMBL" id="AVP58250.1"/>
    </source>
</evidence>
<comment type="cofactor">
    <cofactor evidence="4">
        <name>heme c</name>
        <dbReference type="ChEBI" id="CHEBI:61717"/>
    </cofactor>
    <text evidence="4">Binds 3 heme c groups covalently per subunit.</text>
</comment>
<feature type="binding site" description="covalent" evidence="4">
    <location>
        <position position="199"/>
    </location>
    <ligand>
        <name>heme c</name>
        <dbReference type="ChEBI" id="CHEBI:61717"/>
        <label>2</label>
    </ligand>
</feature>
<evidence type="ECO:0000256" key="4">
    <source>
        <dbReference type="PIRSR" id="PIRSR000018-50"/>
    </source>
</evidence>
<dbReference type="OrthoDB" id="9809720at2"/>
<keyword evidence="2 5" id="KW-0479">Metal-binding</keyword>
<dbReference type="InterPro" id="IPR051459">
    <property type="entry name" value="Cytochrome_c-type_DH"/>
</dbReference>
<dbReference type="RefSeq" id="WP_106846798.1">
    <property type="nucleotide sequence ID" value="NZ_CP027792.1"/>
</dbReference>
<feature type="binding site" description="axial binding residue" evidence="5">
    <location>
        <position position="327"/>
    </location>
    <ligand>
        <name>heme c</name>
        <dbReference type="ChEBI" id="CHEBI:61717"/>
        <label>3</label>
    </ligand>
    <ligandPart>
        <name>Fe</name>
        <dbReference type="ChEBI" id="CHEBI:18248"/>
    </ligandPart>
</feature>
<evidence type="ECO:0000256" key="3">
    <source>
        <dbReference type="ARBA" id="ARBA00023004"/>
    </source>
</evidence>
<dbReference type="Proteomes" id="UP000241829">
    <property type="component" value="Chromosome"/>
</dbReference>
<dbReference type="PIRSF" id="PIRSF000018">
    <property type="entry name" value="Mb_ADH_cyt_c"/>
    <property type="match status" value="1"/>
</dbReference>
<proteinExistence type="predicted"/>
<feature type="binding site" description="covalent" evidence="4">
    <location>
        <position position="47"/>
    </location>
    <ligand>
        <name>heme c</name>
        <dbReference type="ChEBI" id="CHEBI:61717"/>
        <label>1</label>
    </ligand>
</feature>
<dbReference type="AlphaFoldDB" id="A0A2P1NMG9"/>
<evidence type="ECO:0000256" key="2">
    <source>
        <dbReference type="ARBA" id="ARBA00022723"/>
    </source>
</evidence>